<keyword evidence="4 5" id="KW-0472">Membrane</keyword>
<evidence type="ECO:0000256" key="3">
    <source>
        <dbReference type="ARBA" id="ARBA00022989"/>
    </source>
</evidence>
<feature type="transmembrane region" description="Helical" evidence="5">
    <location>
        <begin position="188"/>
        <end position="209"/>
    </location>
</feature>
<dbReference type="AlphaFoldDB" id="A0A4Z0W9Q9"/>
<comment type="subcellular location">
    <subcellularLocation>
        <location evidence="1 5">Cell membrane</location>
        <topology evidence="1 5">Multi-pass membrane protein</topology>
    </subcellularLocation>
</comment>
<evidence type="ECO:0000256" key="1">
    <source>
        <dbReference type="ARBA" id="ARBA00004651"/>
    </source>
</evidence>
<dbReference type="InterPro" id="IPR000515">
    <property type="entry name" value="MetI-like"/>
</dbReference>
<dbReference type="PANTHER" id="PTHR43376">
    <property type="entry name" value="OLIGOPEPTIDE TRANSPORT SYSTEM PERMEASE PROTEIN"/>
    <property type="match status" value="1"/>
</dbReference>
<evidence type="ECO:0000313" key="7">
    <source>
        <dbReference type="EMBL" id="TGG93909.1"/>
    </source>
</evidence>
<dbReference type="OrthoDB" id="9769919at2"/>
<gene>
    <name evidence="7" type="ORF">E4656_06895</name>
</gene>
<dbReference type="Pfam" id="PF00528">
    <property type="entry name" value="BPD_transp_1"/>
    <property type="match status" value="1"/>
</dbReference>
<accession>A0A4Z0W9Q9</accession>
<evidence type="ECO:0000259" key="6">
    <source>
        <dbReference type="PROSITE" id="PS50928"/>
    </source>
</evidence>
<feature type="transmembrane region" description="Helical" evidence="5">
    <location>
        <begin position="7"/>
        <end position="25"/>
    </location>
</feature>
<dbReference type="CDD" id="cd06261">
    <property type="entry name" value="TM_PBP2"/>
    <property type="match status" value="1"/>
</dbReference>
<evidence type="ECO:0000256" key="4">
    <source>
        <dbReference type="ARBA" id="ARBA00023136"/>
    </source>
</evidence>
<feature type="transmembrane region" description="Helical" evidence="5">
    <location>
        <begin position="98"/>
        <end position="126"/>
    </location>
</feature>
<feature type="transmembrane region" description="Helical" evidence="5">
    <location>
        <begin position="246"/>
        <end position="272"/>
    </location>
</feature>
<sequence>MYFFLRRLGFYLAAFVVACTFNFLLPRMMPGDPVQIMFAQSGSTLGPEAMDALRATFGFVEGPIWQQYLIYLKSVFNWDLGLSVSFYPFSVNDVIGTALPWTLLLVGLSTLISFSLGSLLGIYAAWRRGGLFDSIVSPLALVMQSIPAVVLSILALFVFAVMLGWFPVGRAYGLDHDPAWSFAFVASVAHHAVLPLITLITVQVGGFLVTIRNNMINLLGEDYINMGRAKGLGDTAVMFRYGARNALLPSVTSFAMAFGFIVAGSLITEVIFNYPGLGRLLFNGINARDYPLIQGLLLIITVATLAANFIADLVYVVLDPRLRRS</sequence>
<reference evidence="7 8" key="1">
    <citation type="submission" date="2019-04" db="EMBL/GenBank/DDBJ databases">
        <title>Natronospirillum operosus gen. nov., sp. nov., a haloalkaliphilic satellite isolated from decaying biomass of laboratory culture of cyanobacterium Geitlerinema sp. and proposal of Natronospirillaceae fam. nov. and Saccharospirillaceae fam. nov.</title>
        <authorList>
            <person name="Kevbrin V."/>
            <person name="Boltyanskaya Y."/>
            <person name="Koziaeva V."/>
            <person name="Grouzdev D.S."/>
            <person name="Park M."/>
            <person name="Cho J."/>
        </authorList>
    </citation>
    <scope>NUCLEOTIDE SEQUENCE [LARGE SCALE GENOMIC DNA]</scope>
    <source>
        <strain evidence="7 8">G-116</strain>
    </source>
</reference>
<keyword evidence="3 5" id="KW-1133">Transmembrane helix</keyword>
<dbReference type="RefSeq" id="WP_135482455.1">
    <property type="nucleotide sequence ID" value="NZ_SRMF01000002.1"/>
</dbReference>
<feature type="transmembrane region" description="Helical" evidence="5">
    <location>
        <begin position="146"/>
        <end position="168"/>
    </location>
</feature>
<dbReference type="PROSITE" id="PS51257">
    <property type="entry name" value="PROKAR_LIPOPROTEIN"/>
    <property type="match status" value="1"/>
</dbReference>
<dbReference type="InterPro" id="IPR035906">
    <property type="entry name" value="MetI-like_sf"/>
</dbReference>
<evidence type="ECO:0000313" key="8">
    <source>
        <dbReference type="Proteomes" id="UP000297475"/>
    </source>
</evidence>
<feature type="transmembrane region" description="Helical" evidence="5">
    <location>
        <begin position="292"/>
        <end position="318"/>
    </location>
</feature>
<keyword evidence="5" id="KW-0813">Transport</keyword>
<evidence type="ECO:0000256" key="5">
    <source>
        <dbReference type="RuleBase" id="RU363032"/>
    </source>
</evidence>
<dbReference type="GO" id="GO:0055085">
    <property type="term" value="P:transmembrane transport"/>
    <property type="evidence" value="ECO:0007669"/>
    <property type="project" value="InterPro"/>
</dbReference>
<organism evidence="7 8">
    <name type="scientific">Natronospirillum operosum</name>
    <dbReference type="NCBI Taxonomy" id="2759953"/>
    <lineage>
        <taxon>Bacteria</taxon>
        <taxon>Pseudomonadati</taxon>
        <taxon>Pseudomonadota</taxon>
        <taxon>Gammaproteobacteria</taxon>
        <taxon>Oceanospirillales</taxon>
        <taxon>Natronospirillaceae</taxon>
        <taxon>Natronospirillum</taxon>
    </lineage>
</organism>
<proteinExistence type="inferred from homology"/>
<dbReference type="PANTHER" id="PTHR43376:SF1">
    <property type="entry name" value="OLIGOPEPTIDE TRANSPORT SYSTEM PERMEASE PROTEIN"/>
    <property type="match status" value="1"/>
</dbReference>
<dbReference type="EMBL" id="SRMF01000002">
    <property type="protein sequence ID" value="TGG93909.1"/>
    <property type="molecule type" value="Genomic_DNA"/>
</dbReference>
<evidence type="ECO:0000256" key="2">
    <source>
        <dbReference type="ARBA" id="ARBA00022692"/>
    </source>
</evidence>
<comment type="caution">
    <text evidence="7">The sequence shown here is derived from an EMBL/GenBank/DDBJ whole genome shotgun (WGS) entry which is preliminary data.</text>
</comment>
<keyword evidence="8" id="KW-1185">Reference proteome</keyword>
<dbReference type="SUPFAM" id="SSF161098">
    <property type="entry name" value="MetI-like"/>
    <property type="match status" value="1"/>
</dbReference>
<dbReference type="Gene3D" id="1.10.3720.10">
    <property type="entry name" value="MetI-like"/>
    <property type="match status" value="1"/>
</dbReference>
<protein>
    <submittedName>
        <fullName evidence="7">ABC transporter permease</fullName>
    </submittedName>
</protein>
<comment type="similarity">
    <text evidence="5">Belongs to the binding-protein-dependent transport system permease family.</text>
</comment>
<dbReference type="GO" id="GO:0005886">
    <property type="term" value="C:plasma membrane"/>
    <property type="evidence" value="ECO:0007669"/>
    <property type="project" value="UniProtKB-SubCell"/>
</dbReference>
<dbReference type="PROSITE" id="PS50928">
    <property type="entry name" value="ABC_TM1"/>
    <property type="match status" value="1"/>
</dbReference>
<name>A0A4Z0W9Q9_9GAMM</name>
<feature type="domain" description="ABC transmembrane type-1" evidence="6">
    <location>
        <begin position="99"/>
        <end position="311"/>
    </location>
</feature>
<dbReference type="Proteomes" id="UP000297475">
    <property type="component" value="Unassembled WGS sequence"/>
</dbReference>
<keyword evidence="2 5" id="KW-0812">Transmembrane</keyword>